<protein>
    <recommendedName>
        <fullName evidence="2">Glycosyltransferase</fullName>
    </recommendedName>
</protein>
<dbReference type="EMBL" id="MN740002">
    <property type="protein sequence ID" value="QHT82595.1"/>
    <property type="molecule type" value="Genomic_DNA"/>
</dbReference>
<organism evidence="1">
    <name type="scientific">viral metagenome</name>
    <dbReference type="NCBI Taxonomy" id="1070528"/>
    <lineage>
        <taxon>unclassified sequences</taxon>
        <taxon>metagenomes</taxon>
        <taxon>organismal metagenomes</taxon>
    </lineage>
</organism>
<proteinExistence type="predicted"/>
<dbReference type="InterPro" id="IPR011735">
    <property type="entry name" value="WlaTC/HtrL_glycosyltransf"/>
</dbReference>
<sequence>MSITFSTCWYNFKAKYDSSIYQHWIDNMLSNVNNYNLVVYCDCEGFKVLEKYANNPRIRIIIQPHDQFYTYKYKSEWILNHEKNDLLKDMMGWEVNMLWSEKIHFVYKTMINNYFDSEFYGWCDIGYFRGRENDLSNLELEMWPNSEKIMQLNPDKIHYGRVNNDEEFIKHITQLVNDKNELGLPMTQIPADQTFVAGGFFICHRNKVEWWRNTVDEKLSLYFKHNYLVKDDQTILTDCILSDIQSFELYHETNPSYDRWFVFQRFLL</sequence>
<name>A0A6C0HR55_9ZZZZ</name>
<evidence type="ECO:0008006" key="2">
    <source>
        <dbReference type="Google" id="ProtNLM"/>
    </source>
</evidence>
<dbReference type="AlphaFoldDB" id="A0A6C0HR55"/>
<accession>A0A6C0HR55</accession>
<dbReference type="Pfam" id="PF09612">
    <property type="entry name" value="HtrL_YibB"/>
    <property type="match status" value="1"/>
</dbReference>
<evidence type="ECO:0000313" key="1">
    <source>
        <dbReference type="EMBL" id="QHT82595.1"/>
    </source>
</evidence>
<reference evidence="1" key="1">
    <citation type="journal article" date="2020" name="Nature">
        <title>Giant virus diversity and host interactions through global metagenomics.</title>
        <authorList>
            <person name="Schulz F."/>
            <person name="Roux S."/>
            <person name="Paez-Espino D."/>
            <person name="Jungbluth S."/>
            <person name="Walsh D.A."/>
            <person name="Denef V.J."/>
            <person name="McMahon K.D."/>
            <person name="Konstantinidis K.T."/>
            <person name="Eloe-Fadrosh E.A."/>
            <person name="Kyrpides N.C."/>
            <person name="Woyke T."/>
        </authorList>
    </citation>
    <scope>NUCLEOTIDE SEQUENCE</scope>
    <source>
        <strain evidence="1">GVMAG-M-3300023184-165</strain>
    </source>
</reference>